<feature type="region of interest" description="Disordered" evidence="8">
    <location>
        <begin position="76"/>
        <end position="103"/>
    </location>
</feature>
<reference evidence="10 11" key="1">
    <citation type="journal article" date="2020" name="ISME J.">
        <title>Uncovering the hidden diversity of litter-decomposition mechanisms in mushroom-forming fungi.</title>
        <authorList>
            <person name="Floudas D."/>
            <person name="Bentzer J."/>
            <person name="Ahren D."/>
            <person name="Johansson T."/>
            <person name="Persson P."/>
            <person name="Tunlid A."/>
        </authorList>
    </citation>
    <scope>NUCLEOTIDE SEQUENCE [LARGE SCALE GENOMIC DNA]</scope>
    <source>
        <strain evidence="10 11">CBS 146.42</strain>
    </source>
</reference>
<evidence type="ECO:0000256" key="2">
    <source>
        <dbReference type="ARBA" id="ARBA00022833"/>
    </source>
</evidence>
<evidence type="ECO:0000256" key="5">
    <source>
        <dbReference type="ARBA" id="ARBA00023163"/>
    </source>
</evidence>
<evidence type="ECO:0000256" key="7">
    <source>
        <dbReference type="ARBA" id="ARBA00040903"/>
    </source>
</evidence>
<evidence type="ECO:0000256" key="1">
    <source>
        <dbReference type="ARBA" id="ARBA00022723"/>
    </source>
</evidence>
<feature type="compositionally biased region" description="Pro residues" evidence="8">
    <location>
        <begin position="187"/>
        <end position="203"/>
    </location>
</feature>
<proteinExistence type="predicted"/>
<dbReference type="InterPro" id="IPR050335">
    <property type="entry name" value="ERT1_acuK_gluconeogen_tf"/>
</dbReference>
<feature type="region of interest" description="Disordered" evidence="8">
    <location>
        <begin position="163"/>
        <end position="210"/>
    </location>
</feature>
<comment type="caution">
    <text evidence="10">The sequence shown here is derived from an EMBL/GenBank/DDBJ whole genome shotgun (WGS) entry which is preliminary data.</text>
</comment>
<dbReference type="GO" id="GO:0000981">
    <property type="term" value="F:DNA-binding transcription factor activity, RNA polymerase II-specific"/>
    <property type="evidence" value="ECO:0007669"/>
    <property type="project" value="InterPro"/>
</dbReference>
<dbReference type="PANTHER" id="PTHR47659:SF7">
    <property type="entry name" value="FUNGAL TRANSCRIPTIONAL REGULATORY PROTEIN, N-TERMINAL DOMAIN-CONTAINING PROTEIN"/>
    <property type="match status" value="1"/>
</dbReference>
<evidence type="ECO:0000256" key="3">
    <source>
        <dbReference type="ARBA" id="ARBA00023015"/>
    </source>
</evidence>
<feature type="region of interest" description="Disordered" evidence="8">
    <location>
        <begin position="235"/>
        <end position="319"/>
    </location>
</feature>
<evidence type="ECO:0000256" key="6">
    <source>
        <dbReference type="ARBA" id="ARBA00023242"/>
    </source>
</evidence>
<dbReference type="Gene3D" id="4.10.240.10">
    <property type="entry name" value="Zn(2)-C6 fungal-type DNA-binding domain"/>
    <property type="match status" value="1"/>
</dbReference>
<keyword evidence="4" id="KW-0238">DNA-binding</keyword>
<feature type="domain" description="Zn(2)-C6 fungal-type" evidence="9">
    <location>
        <begin position="42"/>
        <end position="71"/>
    </location>
</feature>
<evidence type="ECO:0000256" key="4">
    <source>
        <dbReference type="ARBA" id="ARBA00023125"/>
    </source>
</evidence>
<feature type="region of interest" description="Disordered" evidence="8">
    <location>
        <begin position="334"/>
        <end position="371"/>
    </location>
</feature>
<keyword evidence="3" id="KW-0805">Transcription regulation</keyword>
<dbReference type="OrthoDB" id="5575144at2759"/>
<feature type="compositionally biased region" description="Basic residues" evidence="8">
    <location>
        <begin position="77"/>
        <end position="92"/>
    </location>
</feature>
<keyword evidence="5" id="KW-0804">Transcription</keyword>
<sequence>MMAFAPGMVYAYPPPPGTAFSPPASSGPPALGKPKRKQVKMACTNCAAACKRCDESRPCERCVKYGMSNSCIDGQRKERKKGIKRGPYKRKNKSDGPGAYPRSSILILHPPRASREANLLTFITSPSRPTTAALHSSSHSYSRTSSIPPEGFYPVYYGPPGPFLPHPPGAGTDAPAQQATNPDGSPAQPPPPPIPGHPPPPPVGVNGQPPAMMPPYFYSYPPFSHYPPMPFPPPHGMVPPPAAPPPTTGGAQQPVPSAAPSTGEAATTAPASSGGEVVKKDSEALNNGNTSPPPPSTASTSSIGPSNEAPAPAPTVSAPANAANGLAAAINAAATATGGKKRTRSNKVNGTNGDTTKVKRTKTRSTTTSTNRRLLFLPSL</sequence>
<evidence type="ECO:0000259" key="9">
    <source>
        <dbReference type="PROSITE" id="PS50048"/>
    </source>
</evidence>
<accession>A0A8H5G201</accession>
<protein>
    <recommendedName>
        <fullName evidence="7">Transcription activator of gluconeogenesis ERT1</fullName>
    </recommendedName>
</protein>
<dbReference type="CDD" id="cd00067">
    <property type="entry name" value="GAL4"/>
    <property type="match status" value="1"/>
</dbReference>
<dbReference type="GO" id="GO:0003677">
    <property type="term" value="F:DNA binding"/>
    <property type="evidence" value="ECO:0007669"/>
    <property type="project" value="UniProtKB-KW"/>
</dbReference>
<name>A0A8H5G201_9AGAR</name>
<organism evidence="10 11">
    <name type="scientific">Leucocoprinus leucothites</name>
    <dbReference type="NCBI Taxonomy" id="201217"/>
    <lineage>
        <taxon>Eukaryota</taxon>
        <taxon>Fungi</taxon>
        <taxon>Dikarya</taxon>
        <taxon>Basidiomycota</taxon>
        <taxon>Agaricomycotina</taxon>
        <taxon>Agaricomycetes</taxon>
        <taxon>Agaricomycetidae</taxon>
        <taxon>Agaricales</taxon>
        <taxon>Agaricineae</taxon>
        <taxon>Agaricaceae</taxon>
        <taxon>Leucocoprinus</taxon>
    </lineage>
</organism>
<dbReference type="EMBL" id="JAACJO010000006">
    <property type="protein sequence ID" value="KAF5356821.1"/>
    <property type="molecule type" value="Genomic_DNA"/>
</dbReference>
<keyword evidence="2" id="KW-0862">Zinc</keyword>
<dbReference type="AlphaFoldDB" id="A0A8H5G201"/>
<dbReference type="InterPro" id="IPR001138">
    <property type="entry name" value="Zn2Cys6_DnaBD"/>
</dbReference>
<keyword evidence="1" id="KW-0479">Metal-binding</keyword>
<evidence type="ECO:0000256" key="8">
    <source>
        <dbReference type="SAM" id="MobiDB-lite"/>
    </source>
</evidence>
<keyword evidence="6" id="KW-0539">Nucleus</keyword>
<dbReference type="PANTHER" id="PTHR47659">
    <property type="entry name" value="ZN(II)2CYS6 TRANSCRIPTION FACTOR (EUROFUNG)-RELATED"/>
    <property type="match status" value="1"/>
</dbReference>
<keyword evidence="11" id="KW-1185">Reference proteome</keyword>
<dbReference type="SUPFAM" id="SSF57701">
    <property type="entry name" value="Zn2/Cys6 DNA-binding domain"/>
    <property type="match status" value="1"/>
</dbReference>
<gene>
    <name evidence="10" type="ORF">D9756_006824</name>
</gene>
<feature type="compositionally biased region" description="Pro residues" evidence="8">
    <location>
        <begin position="235"/>
        <end position="247"/>
    </location>
</feature>
<evidence type="ECO:0000313" key="11">
    <source>
        <dbReference type="Proteomes" id="UP000559027"/>
    </source>
</evidence>
<evidence type="ECO:0000313" key="10">
    <source>
        <dbReference type="EMBL" id="KAF5356821.1"/>
    </source>
</evidence>
<dbReference type="SMART" id="SM00066">
    <property type="entry name" value="GAL4"/>
    <property type="match status" value="1"/>
</dbReference>
<dbReference type="GO" id="GO:0008270">
    <property type="term" value="F:zinc ion binding"/>
    <property type="evidence" value="ECO:0007669"/>
    <property type="project" value="InterPro"/>
</dbReference>
<dbReference type="InterPro" id="IPR036864">
    <property type="entry name" value="Zn2-C6_fun-type_DNA-bd_sf"/>
</dbReference>
<dbReference type="PROSITE" id="PS50048">
    <property type="entry name" value="ZN2_CY6_FUNGAL_2"/>
    <property type="match status" value="1"/>
</dbReference>
<feature type="compositionally biased region" description="Low complexity" evidence="8">
    <location>
        <begin position="297"/>
        <end position="319"/>
    </location>
</feature>
<dbReference type="Proteomes" id="UP000559027">
    <property type="component" value="Unassembled WGS sequence"/>
</dbReference>